<evidence type="ECO:0000313" key="3">
    <source>
        <dbReference type="Proteomes" id="UP001218218"/>
    </source>
</evidence>
<name>A0AAD6ZVL1_9AGAR</name>
<dbReference type="AlphaFoldDB" id="A0AAD6ZVL1"/>
<accession>A0AAD6ZVL1</accession>
<proteinExistence type="predicted"/>
<sequence length="178" mass="19524">MARALACRADTRPAGASNTSYSPNFEIPTPFLEYDGGVGGVECRVQSQAFWTCLAAQPMAFHKPVKDHREPRHPHHGVKSVYNPENVVEVLEVSNVGSNQLQASCTQRKETSTPLSRKCSRGSDETGRQAHGSGKQHLNMRDSRGVGGEKVAEVLEVDHFYIAGDADTESKQFKLEDI</sequence>
<evidence type="ECO:0000313" key="2">
    <source>
        <dbReference type="EMBL" id="KAJ7340833.1"/>
    </source>
</evidence>
<keyword evidence="3" id="KW-1185">Reference proteome</keyword>
<comment type="caution">
    <text evidence="2">The sequence shown here is derived from an EMBL/GenBank/DDBJ whole genome shotgun (WGS) entry which is preliminary data.</text>
</comment>
<gene>
    <name evidence="2" type="ORF">DFH08DRAFT_812010</name>
</gene>
<reference evidence="2" key="1">
    <citation type="submission" date="2023-03" db="EMBL/GenBank/DDBJ databases">
        <title>Massive genome expansion in bonnet fungi (Mycena s.s.) driven by repeated elements and novel gene families across ecological guilds.</title>
        <authorList>
            <consortium name="Lawrence Berkeley National Laboratory"/>
            <person name="Harder C.B."/>
            <person name="Miyauchi S."/>
            <person name="Viragh M."/>
            <person name="Kuo A."/>
            <person name="Thoen E."/>
            <person name="Andreopoulos B."/>
            <person name="Lu D."/>
            <person name="Skrede I."/>
            <person name="Drula E."/>
            <person name="Henrissat B."/>
            <person name="Morin E."/>
            <person name="Kohler A."/>
            <person name="Barry K."/>
            <person name="LaButti K."/>
            <person name="Morin E."/>
            <person name="Salamov A."/>
            <person name="Lipzen A."/>
            <person name="Mereny Z."/>
            <person name="Hegedus B."/>
            <person name="Baldrian P."/>
            <person name="Stursova M."/>
            <person name="Weitz H."/>
            <person name="Taylor A."/>
            <person name="Grigoriev I.V."/>
            <person name="Nagy L.G."/>
            <person name="Martin F."/>
            <person name="Kauserud H."/>
        </authorList>
    </citation>
    <scope>NUCLEOTIDE SEQUENCE</scope>
    <source>
        <strain evidence="2">CBHHK002</strain>
    </source>
</reference>
<evidence type="ECO:0000256" key="1">
    <source>
        <dbReference type="SAM" id="MobiDB-lite"/>
    </source>
</evidence>
<feature type="region of interest" description="Disordered" evidence="1">
    <location>
        <begin position="102"/>
        <end position="145"/>
    </location>
</feature>
<dbReference type="EMBL" id="JARIHO010000026">
    <property type="protein sequence ID" value="KAJ7340833.1"/>
    <property type="molecule type" value="Genomic_DNA"/>
</dbReference>
<feature type="region of interest" description="Disordered" evidence="1">
    <location>
        <begin position="1"/>
        <end position="21"/>
    </location>
</feature>
<protein>
    <submittedName>
        <fullName evidence="2">Uncharacterized protein</fullName>
    </submittedName>
</protein>
<dbReference type="Proteomes" id="UP001218218">
    <property type="component" value="Unassembled WGS sequence"/>
</dbReference>
<organism evidence="2 3">
    <name type="scientific">Mycena albidolilacea</name>
    <dbReference type="NCBI Taxonomy" id="1033008"/>
    <lineage>
        <taxon>Eukaryota</taxon>
        <taxon>Fungi</taxon>
        <taxon>Dikarya</taxon>
        <taxon>Basidiomycota</taxon>
        <taxon>Agaricomycotina</taxon>
        <taxon>Agaricomycetes</taxon>
        <taxon>Agaricomycetidae</taxon>
        <taxon>Agaricales</taxon>
        <taxon>Marasmiineae</taxon>
        <taxon>Mycenaceae</taxon>
        <taxon>Mycena</taxon>
    </lineage>
</organism>